<evidence type="ECO:0000256" key="3">
    <source>
        <dbReference type="ARBA" id="ARBA00011738"/>
    </source>
</evidence>
<dbReference type="Pfam" id="PF02770">
    <property type="entry name" value="Acyl-CoA_dh_M"/>
    <property type="match status" value="1"/>
</dbReference>
<keyword evidence="4 7" id="KW-0285">Flavoprotein</keyword>
<feature type="domain" description="Acyl-CoA dehydrogenase/oxidase N-terminal" evidence="10">
    <location>
        <begin position="10"/>
        <end position="131"/>
    </location>
</feature>
<keyword evidence="6 7" id="KW-0560">Oxidoreductase</keyword>
<dbReference type="InterPro" id="IPR006091">
    <property type="entry name" value="Acyl-CoA_Oxase/DH_mid-dom"/>
</dbReference>
<dbReference type="Proteomes" id="UP001501407">
    <property type="component" value="Unassembled WGS sequence"/>
</dbReference>
<dbReference type="SUPFAM" id="SSF47203">
    <property type="entry name" value="Acyl-CoA dehydrogenase C-terminal domain-like"/>
    <property type="match status" value="1"/>
</dbReference>
<evidence type="ECO:0000313" key="11">
    <source>
        <dbReference type="EMBL" id="GAA5094685.1"/>
    </source>
</evidence>
<sequence length="404" mass="44189">MDFAPDATTRDYTERARAFLVEHVLPAEPVLDEQLAATPDDWTVRPVVLELQEKARAQGLWNLFLPGRHPGHDGAGLTNLQYAPVAEITGWSPRLAPVAFNCAAPDTGNMEVLNDFGTPAQKERWLEPLLDARIRSAFCMTEPEVASSDATNIGTRIRRDGDHFVITGRKWWSTGAMNPDAAVFIVMGKTDPDAARHRQQSMILVPRDTAGVRIVRPLSVFGYDDRDHGGHAEVAFDEVRVPADNLIAGEGDGFAIAQARLGPGRIHHCMRALGMGERALALMIERASSRQAFGRTLAEQGVVREWIAEARIQLEALRLLVLKTAWLMDTVGNKHAMTEIQAIKIAVPRAVQQIIDRAIQLHGGAGVSSDTPLAELYAGIRSLRIADGPDEVHLASLGRAQLRG</sequence>
<dbReference type="InterPro" id="IPR036250">
    <property type="entry name" value="AcylCo_DH-like_C"/>
</dbReference>
<evidence type="ECO:0000259" key="8">
    <source>
        <dbReference type="Pfam" id="PF00441"/>
    </source>
</evidence>
<evidence type="ECO:0000313" key="12">
    <source>
        <dbReference type="Proteomes" id="UP001501407"/>
    </source>
</evidence>
<dbReference type="InterPro" id="IPR050741">
    <property type="entry name" value="Acyl-CoA_dehydrogenase"/>
</dbReference>
<dbReference type="InterPro" id="IPR009100">
    <property type="entry name" value="AcylCoA_DH/oxidase_NM_dom_sf"/>
</dbReference>
<evidence type="ECO:0000256" key="5">
    <source>
        <dbReference type="ARBA" id="ARBA00022827"/>
    </source>
</evidence>
<evidence type="ECO:0000256" key="1">
    <source>
        <dbReference type="ARBA" id="ARBA00001974"/>
    </source>
</evidence>
<evidence type="ECO:0000256" key="4">
    <source>
        <dbReference type="ARBA" id="ARBA00022630"/>
    </source>
</evidence>
<dbReference type="Pfam" id="PF02771">
    <property type="entry name" value="Acyl-CoA_dh_N"/>
    <property type="match status" value="1"/>
</dbReference>
<dbReference type="InterPro" id="IPR013786">
    <property type="entry name" value="AcylCoA_DH/ox_N"/>
</dbReference>
<dbReference type="Gene3D" id="1.20.140.10">
    <property type="entry name" value="Butyryl-CoA Dehydrogenase, subunit A, domain 3"/>
    <property type="match status" value="1"/>
</dbReference>
<dbReference type="PANTHER" id="PTHR48083:SF13">
    <property type="entry name" value="ACYL-COA DEHYDROGENASE FAMILY MEMBER 11"/>
    <property type="match status" value="1"/>
</dbReference>
<comment type="caution">
    <text evidence="11">The sequence shown here is derived from an EMBL/GenBank/DDBJ whole genome shotgun (WGS) entry which is preliminary data.</text>
</comment>
<feature type="domain" description="Acyl-CoA dehydrogenase/oxidase C-terminal" evidence="8">
    <location>
        <begin position="251"/>
        <end position="400"/>
    </location>
</feature>
<comment type="similarity">
    <text evidence="2 7">Belongs to the acyl-CoA dehydrogenase family.</text>
</comment>
<dbReference type="InterPro" id="IPR009075">
    <property type="entry name" value="AcylCo_DH/oxidase_C"/>
</dbReference>
<evidence type="ECO:0000256" key="7">
    <source>
        <dbReference type="RuleBase" id="RU362125"/>
    </source>
</evidence>
<gene>
    <name evidence="11" type="ORF">GCM10025760_26120</name>
</gene>
<dbReference type="InterPro" id="IPR046373">
    <property type="entry name" value="Acyl-CoA_Oxase/DH_mid-dom_sf"/>
</dbReference>
<organism evidence="11 12">
    <name type="scientific">Microbacterium yannicii</name>
    <dbReference type="NCBI Taxonomy" id="671622"/>
    <lineage>
        <taxon>Bacteria</taxon>
        <taxon>Bacillati</taxon>
        <taxon>Actinomycetota</taxon>
        <taxon>Actinomycetes</taxon>
        <taxon>Micrococcales</taxon>
        <taxon>Microbacteriaceae</taxon>
        <taxon>Microbacterium</taxon>
    </lineage>
</organism>
<evidence type="ECO:0000256" key="6">
    <source>
        <dbReference type="ARBA" id="ARBA00023002"/>
    </source>
</evidence>
<dbReference type="EMBL" id="BAABKZ010000002">
    <property type="protein sequence ID" value="GAA5094685.1"/>
    <property type="molecule type" value="Genomic_DNA"/>
</dbReference>
<dbReference type="Gene3D" id="1.10.540.10">
    <property type="entry name" value="Acyl-CoA dehydrogenase/oxidase, N-terminal domain"/>
    <property type="match status" value="1"/>
</dbReference>
<keyword evidence="5 7" id="KW-0274">FAD</keyword>
<dbReference type="SUPFAM" id="SSF56645">
    <property type="entry name" value="Acyl-CoA dehydrogenase NM domain-like"/>
    <property type="match status" value="1"/>
</dbReference>
<dbReference type="PANTHER" id="PTHR48083">
    <property type="entry name" value="MEDIUM-CHAIN SPECIFIC ACYL-COA DEHYDROGENASE, MITOCHONDRIAL-RELATED"/>
    <property type="match status" value="1"/>
</dbReference>
<dbReference type="Gene3D" id="2.40.110.10">
    <property type="entry name" value="Butyryl-CoA Dehydrogenase, subunit A, domain 2"/>
    <property type="match status" value="1"/>
</dbReference>
<evidence type="ECO:0000259" key="9">
    <source>
        <dbReference type="Pfam" id="PF02770"/>
    </source>
</evidence>
<comment type="cofactor">
    <cofactor evidence="1 7">
        <name>FAD</name>
        <dbReference type="ChEBI" id="CHEBI:57692"/>
    </cofactor>
</comment>
<dbReference type="RefSeq" id="WP_194414303.1">
    <property type="nucleotide sequence ID" value="NZ_BAABKZ010000002.1"/>
</dbReference>
<name>A0ABP9MCS8_9MICO</name>
<accession>A0ABP9MCS8</accession>
<reference evidence="12" key="1">
    <citation type="journal article" date="2019" name="Int. J. Syst. Evol. Microbiol.">
        <title>The Global Catalogue of Microorganisms (GCM) 10K type strain sequencing project: providing services to taxonomists for standard genome sequencing and annotation.</title>
        <authorList>
            <consortium name="The Broad Institute Genomics Platform"/>
            <consortium name="The Broad Institute Genome Sequencing Center for Infectious Disease"/>
            <person name="Wu L."/>
            <person name="Ma J."/>
        </authorList>
    </citation>
    <scope>NUCLEOTIDE SEQUENCE [LARGE SCALE GENOMIC DNA]</scope>
    <source>
        <strain evidence="12">JCM 18959</strain>
    </source>
</reference>
<dbReference type="Pfam" id="PF00441">
    <property type="entry name" value="Acyl-CoA_dh_1"/>
    <property type="match status" value="1"/>
</dbReference>
<evidence type="ECO:0000256" key="2">
    <source>
        <dbReference type="ARBA" id="ARBA00009347"/>
    </source>
</evidence>
<protein>
    <submittedName>
        <fullName evidence="11">Acyl-CoA dehydrogenase family protein</fullName>
    </submittedName>
</protein>
<dbReference type="InterPro" id="IPR037069">
    <property type="entry name" value="AcylCoA_DH/ox_N_sf"/>
</dbReference>
<proteinExistence type="inferred from homology"/>
<comment type="subunit">
    <text evidence="3">Homodimer.</text>
</comment>
<evidence type="ECO:0000259" key="10">
    <source>
        <dbReference type="Pfam" id="PF02771"/>
    </source>
</evidence>
<feature type="domain" description="Acyl-CoA oxidase/dehydrogenase middle" evidence="9">
    <location>
        <begin position="137"/>
        <end position="238"/>
    </location>
</feature>
<keyword evidence="12" id="KW-1185">Reference proteome</keyword>